<evidence type="ECO:0000256" key="2">
    <source>
        <dbReference type="ARBA" id="ARBA00022475"/>
    </source>
</evidence>
<protein>
    <recommendedName>
        <fullName evidence="9">O-antigen/teichoic acid export membrane protein</fullName>
    </recommendedName>
</protein>
<evidence type="ECO:0000256" key="5">
    <source>
        <dbReference type="ARBA" id="ARBA00023136"/>
    </source>
</evidence>
<keyword evidence="4 6" id="KW-1133">Transmembrane helix</keyword>
<dbReference type="PANTHER" id="PTHR30250">
    <property type="entry name" value="PST FAMILY PREDICTED COLANIC ACID TRANSPORTER"/>
    <property type="match status" value="1"/>
</dbReference>
<feature type="transmembrane region" description="Helical" evidence="6">
    <location>
        <begin position="391"/>
        <end position="412"/>
    </location>
</feature>
<comment type="caution">
    <text evidence="7">The sequence shown here is derived from an EMBL/GenBank/DDBJ whole genome shotgun (WGS) entry which is preliminary data.</text>
</comment>
<keyword evidence="3 6" id="KW-0812">Transmembrane</keyword>
<name>A0A7W4IA03_9PROT</name>
<gene>
    <name evidence="7" type="ORF">HLH48_02250</name>
</gene>
<feature type="transmembrane region" description="Helical" evidence="6">
    <location>
        <begin position="179"/>
        <end position="197"/>
    </location>
</feature>
<dbReference type="PANTHER" id="PTHR30250:SF11">
    <property type="entry name" value="O-ANTIGEN TRANSPORTER-RELATED"/>
    <property type="match status" value="1"/>
</dbReference>
<feature type="transmembrane region" description="Helical" evidence="6">
    <location>
        <begin position="292"/>
        <end position="318"/>
    </location>
</feature>
<dbReference type="AlphaFoldDB" id="A0A7W4IA03"/>
<feature type="transmembrane region" description="Helical" evidence="6">
    <location>
        <begin position="51"/>
        <end position="77"/>
    </location>
</feature>
<comment type="subcellular location">
    <subcellularLocation>
        <location evidence="1">Cell membrane</location>
        <topology evidence="1">Multi-pass membrane protein</topology>
    </subcellularLocation>
</comment>
<evidence type="ECO:0000256" key="4">
    <source>
        <dbReference type="ARBA" id="ARBA00022989"/>
    </source>
</evidence>
<dbReference type="Proteomes" id="UP000589085">
    <property type="component" value="Unassembled WGS sequence"/>
</dbReference>
<evidence type="ECO:0008006" key="9">
    <source>
        <dbReference type="Google" id="ProtNLM"/>
    </source>
</evidence>
<reference evidence="7 8" key="1">
    <citation type="submission" date="2020-04" db="EMBL/GenBank/DDBJ databases">
        <title>Description of novel Gluconacetobacter.</title>
        <authorList>
            <person name="Sombolestani A."/>
        </authorList>
    </citation>
    <scope>NUCLEOTIDE SEQUENCE [LARGE SCALE GENOMIC DNA]</scope>
    <source>
        <strain evidence="7 8">LMG 19747</strain>
    </source>
</reference>
<feature type="transmembrane region" description="Helical" evidence="6">
    <location>
        <begin position="365"/>
        <end position="385"/>
    </location>
</feature>
<feature type="transmembrane region" description="Helical" evidence="6">
    <location>
        <begin position="89"/>
        <end position="113"/>
    </location>
</feature>
<feature type="transmembrane region" description="Helical" evidence="6">
    <location>
        <begin position="338"/>
        <end position="358"/>
    </location>
</feature>
<organism evidence="7 8">
    <name type="scientific">Gluconacetobacter sacchari</name>
    <dbReference type="NCBI Taxonomy" id="92759"/>
    <lineage>
        <taxon>Bacteria</taxon>
        <taxon>Pseudomonadati</taxon>
        <taxon>Pseudomonadota</taxon>
        <taxon>Alphaproteobacteria</taxon>
        <taxon>Acetobacterales</taxon>
        <taxon>Acetobacteraceae</taxon>
        <taxon>Gluconacetobacter</taxon>
    </lineage>
</organism>
<accession>A0A7W4IA03</accession>
<evidence type="ECO:0000256" key="3">
    <source>
        <dbReference type="ARBA" id="ARBA00022692"/>
    </source>
</evidence>
<dbReference type="GO" id="GO:0005886">
    <property type="term" value="C:plasma membrane"/>
    <property type="evidence" value="ECO:0007669"/>
    <property type="project" value="UniProtKB-SubCell"/>
</dbReference>
<evidence type="ECO:0000256" key="6">
    <source>
        <dbReference type="SAM" id="Phobius"/>
    </source>
</evidence>
<proteinExistence type="predicted"/>
<evidence type="ECO:0000313" key="8">
    <source>
        <dbReference type="Proteomes" id="UP000589085"/>
    </source>
</evidence>
<dbReference type="InterPro" id="IPR050833">
    <property type="entry name" value="Poly_Biosynth_Transport"/>
</dbReference>
<dbReference type="EMBL" id="JABEQJ010000002">
    <property type="protein sequence ID" value="MBB2159006.1"/>
    <property type="molecule type" value="Genomic_DNA"/>
</dbReference>
<evidence type="ECO:0000256" key="1">
    <source>
        <dbReference type="ARBA" id="ARBA00004651"/>
    </source>
</evidence>
<keyword evidence="5 6" id="KW-0472">Membrane</keyword>
<feature type="transmembrane region" description="Helical" evidence="6">
    <location>
        <begin position="119"/>
        <end position="137"/>
    </location>
</feature>
<evidence type="ECO:0000313" key="7">
    <source>
        <dbReference type="EMBL" id="MBB2159006.1"/>
    </source>
</evidence>
<sequence>MPRAPLFRHVSFPPLPFLISLSDQALGALLNFTVNLWMAREGLPNSYGVYALWLAVAWITGTAQSTLITCHLSGLTALDGEERATAERFLLTIQILFVLAAFLATALVMAILGQHHSKFHAAGAIVFVPMFLVYQYTRALFFAHHRADFATALTATSLFLFIVAASTCSLAGDTPTPDIGLLLAGGSYGTAAFTWLLTRTKGQRPLLRWREMRPHLHYLGSSGWILLGAASAELTSRMFNFVGAWRYGALALAELTATQVVIRPAWMLSAAWASISLPQLSRMWAHRDRHPFMTTIVAGLALPLVGSILWTGGIALSWPELSHLLYKGHYQQNSTLVLLWGANVILGGLSAVGTITLLSMRQYRILALTDVAAALTTTSCMVLIAMNSHPAMVIVGTVAGQTVQCFFMIHVVRRILSAPRKDT</sequence>
<feature type="transmembrane region" description="Helical" evidence="6">
    <location>
        <begin position="149"/>
        <end position="167"/>
    </location>
</feature>
<dbReference type="RefSeq" id="WP_182995875.1">
    <property type="nucleotide sequence ID" value="NZ_JABEQJ010000002.1"/>
</dbReference>
<keyword evidence="2" id="KW-1003">Cell membrane</keyword>